<protein>
    <submittedName>
        <fullName evidence="1">Uncharacterized protein</fullName>
    </submittedName>
</protein>
<dbReference type="EMBL" id="JAVRAA010000010">
    <property type="protein sequence ID" value="MDT0338979.1"/>
    <property type="molecule type" value="Genomic_DNA"/>
</dbReference>
<name>A0AAE4K560_9BURK</name>
<dbReference type="RefSeq" id="WP_158601276.1">
    <property type="nucleotide sequence ID" value="NZ_JAVLSM010000014.1"/>
</dbReference>
<organism evidence="1">
    <name type="scientific">Herbaspirillum huttiense subsp. nephrolepidis</name>
    <dbReference type="NCBI Taxonomy" id="3075126"/>
    <lineage>
        <taxon>Bacteria</taxon>
        <taxon>Pseudomonadati</taxon>
        <taxon>Pseudomonadota</taxon>
        <taxon>Betaproteobacteria</taxon>
        <taxon>Burkholderiales</taxon>
        <taxon>Oxalobacteraceae</taxon>
        <taxon>Herbaspirillum</taxon>
    </lineage>
</organism>
<dbReference type="AlphaFoldDB" id="A0AAE4K560"/>
<accession>A0AAE4K560</accession>
<proteinExistence type="predicted"/>
<reference evidence="1" key="1">
    <citation type="submission" date="2023-02" db="EMBL/GenBank/DDBJ databases">
        <title>Description of Herbaspirillum huttiense subsp. nephrolepsisexaltata and Herbaspirillum huttiense subsp. lycopersicon.</title>
        <authorList>
            <person name="Poudel M."/>
            <person name="Sharma A."/>
            <person name="Goss E."/>
            <person name="Tapia J.H."/>
            <person name="Harmon C.M."/>
            <person name="Jones J.B."/>
        </authorList>
    </citation>
    <scope>NUCLEOTIDE SEQUENCE</scope>
    <source>
        <strain evidence="1">NC40101</strain>
    </source>
</reference>
<sequence length="49" mass="5303">MEHLLLDAMQLADGFIEAATTFLMACDISVPTASHEAHGRHFMTVLGMA</sequence>
<gene>
    <name evidence="1" type="ORF">RJN63_19240</name>
</gene>
<comment type="caution">
    <text evidence="1">The sequence shown here is derived from an EMBL/GenBank/DDBJ whole genome shotgun (WGS) entry which is preliminary data.</text>
</comment>
<evidence type="ECO:0000313" key="1">
    <source>
        <dbReference type="EMBL" id="MDT0338979.1"/>
    </source>
</evidence>